<keyword evidence="22" id="KW-1185">Reference proteome</keyword>
<evidence type="ECO:0000313" key="22">
    <source>
        <dbReference type="Proteomes" id="UP000184356"/>
    </source>
</evidence>
<evidence type="ECO:0000256" key="2">
    <source>
        <dbReference type="ARBA" id="ARBA00006210"/>
    </source>
</evidence>
<evidence type="ECO:0000256" key="4">
    <source>
        <dbReference type="ARBA" id="ARBA00011823"/>
    </source>
</evidence>
<dbReference type="InterPro" id="IPR008147">
    <property type="entry name" value="Gln_synt_N"/>
</dbReference>
<gene>
    <name evidence="21" type="ORF">ASPSYDRAFT_59126</name>
</gene>
<evidence type="ECO:0000256" key="12">
    <source>
        <dbReference type="ARBA" id="ARBA00023163"/>
    </source>
</evidence>
<feature type="region of interest" description="Disordered" evidence="18">
    <location>
        <begin position="1"/>
        <end position="56"/>
    </location>
</feature>
<keyword evidence="11" id="KW-0010">Activator</keyword>
<dbReference type="GO" id="GO:0005737">
    <property type="term" value="C:cytoplasm"/>
    <property type="evidence" value="ECO:0007669"/>
    <property type="project" value="TreeGrafter"/>
</dbReference>
<keyword evidence="12" id="KW-0804">Transcription</keyword>
<feature type="domain" description="GS beta-grasp" evidence="19">
    <location>
        <begin position="751"/>
        <end position="830"/>
    </location>
</feature>
<evidence type="ECO:0000256" key="17">
    <source>
        <dbReference type="RuleBase" id="RU004356"/>
    </source>
</evidence>
<evidence type="ECO:0000256" key="5">
    <source>
        <dbReference type="ARBA" id="ARBA00012937"/>
    </source>
</evidence>
<evidence type="ECO:0000256" key="11">
    <source>
        <dbReference type="ARBA" id="ARBA00023159"/>
    </source>
</evidence>
<comment type="similarity">
    <text evidence="2">Belongs to the Mediator complex subunit 1 family.</text>
</comment>
<feature type="domain" description="GS catalytic" evidence="20">
    <location>
        <begin position="837"/>
        <end position="1083"/>
    </location>
</feature>
<dbReference type="OrthoDB" id="1936100at2759"/>
<feature type="compositionally biased region" description="Polar residues" evidence="18">
    <location>
        <begin position="383"/>
        <end position="399"/>
    </location>
</feature>
<dbReference type="GeneID" id="63765718"/>
<dbReference type="InterPro" id="IPR027303">
    <property type="entry name" value="Gln_synth_gly_rich_site"/>
</dbReference>
<dbReference type="PANTHER" id="PTHR20852:SF57">
    <property type="entry name" value="GLUTAMINE SYNTHETASE 2 CYTOPLASMIC"/>
    <property type="match status" value="1"/>
</dbReference>
<dbReference type="GO" id="GO:0004356">
    <property type="term" value="F:glutamine synthetase activity"/>
    <property type="evidence" value="ECO:0007669"/>
    <property type="project" value="UniProtKB-EC"/>
</dbReference>
<comment type="similarity">
    <text evidence="3 15 16">Belongs to the glutamine synthetase family.</text>
</comment>
<keyword evidence="13" id="KW-0539">Nucleus</keyword>
<evidence type="ECO:0000256" key="1">
    <source>
        <dbReference type="ARBA" id="ARBA00004123"/>
    </source>
</evidence>
<dbReference type="EMBL" id="KV878588">
    <property type="protein sequence ID" value="OJJ57656.1"/>
    <property type="molecule type" value="Genomic_DNA"/>
</dbReference>
<dbReference type="GO" id="GO:0003712">
    <property type="term" value="F:transcription coregulator activity"/>
    <property type="evidence" value="ECO:0007669"/>
    <property type="project" value="InterPro"/>
</dbReference>
<protein>
    <recommendedName>
        <fullName evidence="6 17">Glutamine synthetase</fullName>
        <ecNumber evidence="5 17">6.3.1.2</ecNumber>
    </recommendedName>
</protein>
<keyword evidence="7 17" id="KW-0436">Ligase</keyword>
<evidence type="ECO:0000256" key="9">
    <source>
        <dbReference type="ARBA" id="ARBA00022840"/>
    </source>
</evidence>
<dbReference type="FunFam" id="3.10.20.70:FF:000004">
    <property type="entry name" value="Glutamine synthetase"/>
    <property type="match status" value="1"/>
</dbReference>
<organism evidence="21 22">
    <name type="scientific">Aspergillus sydowii CBS 593.65</name>
    <dbReference type="NCBI Taxonomy" id="1036612"/>
    <lineage>
        <taxon>Eukaryota</taxon>
        <taxon>Fungi</taxon>
        <taxon>Dikarya</taxon>
        <taxon>Ascomycota</taxon>
        <taxon>Pezizomycotina</taxon>
        <taxon>Eurotiomycetes</taxon>
        <taxon>Eurotiomycetidae</taxon>
        <taxon>Eurotiales</taxon>
        <taxon>Aspergillaceae</taxon>
        <taxon>Aspergillus</taxon>
        <taxon>Aspergillus subgen. Nidulantes</taxon>
    </lineage>
</organism>
<dbReference type="SMART" id="SM01230">
    <property type="entry name" value="Gln-synt_C"/>
    <property type="match status" value="1"/>
</dbReference>
<evidence type="ECO:0000256" key="7">
    <source>
        <dbReference type="ARBA" id="ARBA00022598"/>
    </source>
</evidence>
<dbReference type="GO" id="GO:0005524">
    <property type="term" value="F:ATP binding"/>
    <property type="evidence" value="ECO:0007669"/>
    <property type="project" value="UniProtKB-KW"/>
</dbReference>
<dbReference type="PROSITE" id="PS00180">
    <property type="entry name" value="GLNA_1"/>
    <property type="match status" value="1"/>
</dbReference>
<dbReference type="InterPro" id="IPR036651">
    <property type="entry name" value="Gln_synt_N_sf"/>
</dbReference>
<evidence type="ECO:0000256" key="18">
    <source>
        <dbReference type="SAM" id="MobiDB-lite"/>
    </source>
</evidence>
<dbReference type="Pfam" id="PF10744">
    <property type="entry name" value="Med1"/>
    <property type="match status" value="1"/>
</dbReference>
<dbReference type="FunFam" id="3.30.590.10:FF:000004">
    <property type="entry name" value="Glutamine synthetase"/>
    <property type="match status" value="1"/>
</dbReference>
<evidence type="ECO:0000256" key="8">
    <source>
        <dbReference type="ARBA" id="ARBA00022741"/>
    </source>
</evidence>
<comment type="catalytic activity">
    <reaction evidence="14 17">
        <text>L-glutamate + NH4(+) + ATP = L-glutamine + ADP + phosphate + H(+)</text>
        <dbReference type="Rhea" id="RHEA:16169"/>
        <dbReference type="ChEBI" id="CHEBI:15378"/>
        <dbReference type="ChEBI" id="CHEBI:28938"/>
        <dbReference type="ChEBI" id="CHEBI:29985"/>
        <dbReference type="ChEBI" id="CHEBI:30616"/>
        <dbReference type="ChEBI" id="CHEBI:43474"/>
        <dbReference type="ChEBI" id="CHEBI:58359"/>
        <dbReference type="ChEBI" id="CHEBI:456216"/>
        <dbReference type="EC" id="6.3.1.2"/>
    </reaction>
</comment>
<dbReference type="SUPFAM" id="SSF55931">
    <property type="entry name" value="Glutamine synthetase/guanido kinase"/>
    <property type="match status" value="1"/>
</dbReference>
<comment type="subunit">
    <text evidence="4">Homooctamer.</text>
</comment>
<sequence>MATPSKPNPGATPTHLTSSPRPSGGPMNRTISLKSPSTRTPSASGHGHPNQPASTQQYATPIGVTADNDNAISFSSPSALLLGAYPGISPSPAVHDALVGPGMNDSDIQALGMSGLKLGNARDNDEERRRHISEVVQLLRSRVAGRGVCREGIERLSDLERFESIWQDDNLNIAGSFVDLEIDFYRGQNVVKDVSLKYATPEATEGERREEATAVLKRDLIQTPEDGHRGTWKSLDNFHKNLQWLARHDKLSEEVNCFQAIEGLYESMKRLWSEEGTQRKYSGDNEHLCSGNLGRPSLHRGGRIGLWLDYWVPRARVLDVKQQKSPDLMALDNPPKYPANEETDYTNGDWKIAVECEEGYPSLRVSKDWIGPDAFTVVHNDAEATSSTNPPESDVTVVNWTDPPATLTDNQGTSENMDLDSGMLGSSSPNRRFVARLEPPLDIPFMVADQVYRHLNTEMPQDYKMVTYDGLLAPGWSPLSATGALGPEDPTQIDRKRSRISVPSLDEEGKPCTKWHSYTFQPFESAGGRTLRDIPFSHPRQLADILPTFRQYALLANIIRGTFPLAPTSDDQKSSDEEKYMTERHGDVTILSNENPNVKKLNALLGLSQADGVGSDDLNVDVTLRTIGQAPMVMLLFTVDRPSSAKSSPEDVALTKASISFEIGINGRVSVVDATGLLDDENDTLDDANADGRTTSGSTNELRSKLAYVLETSQDIGVLVEWVLRWAESSTNVSNTENLMKYMTLDQKGAVMAEYIWIDSNGGTRSKTKTLSKAPAGVDELPEWNFDGSSTSQAPGDNSDVYLRPCAIYPDPFRRGDNVLVLCETWDSDGTPNKFNYRHDCNRLMETHAKEEFWFGLEQEYTLLGPDGWPYGWPKGGFPGAQGPYYCGVGTGKVYCRDIVEAHYRACLYAGVKISGINAEVMPSQWEYQVGPCAGIEMGDHLWLSRFLLHRVAEEFGVKISFEPKPIKGEWNGAGLHTNVSTTATRSDGGMKAIESYMKKLEARHVEHIAVYGEGNEERLTGRHETGNIDKFSYGVADRGGSIRIPRQVAKDGKGYFEDRRPASNADPYQITGIIAETLCGGL</sequence>
<proteinExistence type="inferred from homology"/>
<dbReference type="SUPFAM" id="SSF54368">
    <property type="entry name" value="Glutamine synthetase, N-terminal domain"/>
    <property type="match status" value="1"/>
</dbReference>
<dbReference type="Gene3D" id="3.30.590.10">
    <property type="entry name" value="Glutamine synthetase/guanido kinase, catalytic domain"/>
    <property type="match status" value="1"/>
</dbReference>
<feature type="region of interest" description="Disordered" evidence="18">
    <location>
        <begin position="382"/>
        <end position="416"/>
    </location>
</feature>
<keyword evidence="9 17" id="KW-0067">ATP-binding</keyword>
<dbReference type="InterPro" id="IPR008146">
    <property type="entry name" value="Gln_synth_cat_dom"/>
</dbReference>
<dbReference type="PROSITE" id="PS51986">
    <property type="entry name" value="GS_BETA_GRASP"/>
    <property type="match status" value="1"/>
</dbReference>
<evidence type="ECO:0000256" key="16">
    <source>
        <dbReference type="RuleBase" id="RU000384"/>
    </source>
</evidence>
<evidence type="ECO:0000256" key="6">
    <source>
        <dbReference type="ARBA" id="ARBA00021364"/>
    </source>
</evidence>
<dbReference type="PROSITE" id="PS51987">
    <property type="entry name" value="GS_CATALYTIC"/>
    <property type="match status" value="1"/>
</dbReference>
<evidence type="ECO:0000256" key="14">
    <source>
        <dbReference type="ARBA" id="ARBA00049436"/>
    </source>
</evidence>
<dbReference type="Gene3D" id="3.10.20.70">
    <property type="entry name" value="Glutamine synthetase, N-terminal domain"/>
    <property type="match status" value="1"/>
</dbReference>
<feature type="compositionally biased region" description="Polar residues" evidence="18">
    <location>
        <begin position="407"/>
        <end position="416"/>
    </location>
</feature>
<evidence type="ECO:0000256" key="3">
    <source>
        <dbReference type="ARBA" id="ARBA00009897"/>
    </source>
</evidence>
<keyword evidence="8 17" id="KW-0547">Nucleotide-binding</keyword>
<evidence type="ECO:0000256" key="10">
    <source>
        <dbReference type="ARBA" id="ARBA00023015"/>
    </source>
</evidence>
<dbReference type="GO" id="GO:0016592">
    <property type="term" value="C:mediator complex"/>
    <property type="evidence" value="ECO:0007669"/>
    <property type="project" value="InterPro"/>
</dbReference>
<dbReference type="InterPro" id="IPR014746">
    <property type="entry name" value="Gln_synth/guanido_kin_cat_dom"/>
</dbReference>
<reference evidence="22" key="1">
    <citation type="journal article" date="2017" name="Genome Biol.">
        <title>Comparative genomics reveals high biological diversity and specific adaptations in the industrially and medically important fungal genus Aspergillus.</title>
        <authorList>
            <person name="de Vries R.P."/>
            <person name="Riley R."/>
            <person name="Wiebenga A."/>
            <person name="Aguilar-Osorio G."/>
            <person name="Amillis S."/>
            <person name="Uchima C.A."/>
            <person name="Anderluh G."/>
            <person name="Asadollahi M."/>
            <person name="Askin M."/>
            <person name="Barry K."/>
            <person name="Battaglia E."/>
            <person name="Bayram O."/>
            <person name="Benocci T."/>
            <person name="Braus-Stromeyer S.A."/>
            <person name="Caldana C."/>
            <person name="Canovas D."/>
            <person name="Cerqueira G.C."/>
            <person name="Chen F."/>
            <person name="Chen W."/>
            <person name="Choi C."/>
            <person name="Clum A."/>
            <person name="Dos Santos R.A."/>
            <person name="Damasio A.R."/>
            <person name="Diallinas G."/>
            <person name="Emri T."/>
            <person name="Fekete E."/>
            <person name="Flipphi M."/>
            <person name="Freyberg S."/>
            <person name="Gallo A."/>
            <person name="Gournas C."/>
            <person name="Habgood R."/>
            <person name="Hainaut M."/>
            <person name="Harispe M.L."/>
            <person name="Henrissat B."/>
            <person name="Hilden K.S."/>
            <person name="Hope R."/>
            <person name="Hossain A."/>
            <person name="Karabika E."/>
            <person name="Karaffa L."/>
            <person name="Karanyi Z."/>
            <person name="Krasevec N."/>
            <person name="Kuo A."/>
            <person name="Kusch H."/>
            <person name="LaButti K."/>
            <person name="Lagendijk E.L."/>
            <person name="Lapidus A."/>
            <person name="Levasseur A."/>
            <person name="Lindquist E."/>
            <person name="Lipzen A."/>
            <person name="Logrieco A.F."/>
            <person name="MacCabe A."/>
            <person name="Maekelae M.R."/>
            <person name="Malavazi I."/>
            <person name="Melin P."/>
            <person name="Meyer V."/>
            <person name="Mielnichuk N."/>
            <person name="Miskei M."/>
            <person name="Molnar A.P."/>
            <person name="Mule G."/>
            <person name="Ngan C.Y."/>
            <person name="Orejas M."/>
            <person name="Orosz E."/>
            <person name="Ouedraogo J.P."/>
            <person name="Overkamp K.M."/>
            <person name="Park H.-S."/>
            <person name="Perrone G."/>
            <person name="Piumi F."/>
            <person name="Punt P.J."/>
            <person name="Ram A.F."/>
            <person name="Ramon A."/>
            <person name="Rauscher S."/>
            <person name="Record E."/>
            <person name="Riano-Pachon D.M."/>
            <person name="Robert V."/>
            <person name="Roehrig J."/>
            <person name="Ruller R."/>
            <person name="Salamov A."/>
            <person name="Salih N.S."/>
            <person name="Samson R.A."/>
            <person name="Sandor E."/>
            <person name="Sanguinetti M."/>
            <person name="Schuetze T."/>
            <person name="Sepcic K."/>
            <person name="Shelest E."/>
            <person name="Sherlock G."/>
            <person name="Sophianopoulou V."/>
            <person name="Squina F.M."/>
            <person name="Sun H."/>
            <person name="Susca A."/>
            <person name="Todd R.B."/>
            <person name="Tsang A."/>
            <person name="Unkles S.E."/>
            <person name="van de Wiele N."/>
            <person name="van Rossen-Uffink D."/>
            <person name="Oliveira J.V."/>
            <person name="Vesth T.C."/>
            <person name="Visser J."/>
            <person name="Yu J.-H."/>
            <person name="Zhou M."/>
            <person name="Andersen M.R."/>
            <person name="Archer D.B."/>
            <person name="Baker S.E."/>
            <person name="Benoit I."/>
            <person name="Brakhage A.A."/>
            <person name="Braus G.H."/>
            <person name="Fischer R."/>
            <person name="Frisvad J.C."/>
            <person name="Goldman G.H."/>
            <person name="Houbraken J."/>
            <person name="Oakley B."/>
            <person name="Pocsi I."/>
            <person name="Scazzocchio C."/>
            <person name="Seiboth B."/>
            <person name="vanKuyk P.A."/>
            <person name="Wortman J."/>
            <person name="Dyer P.S."/>
            <person name="Grigoriev I.V."/>
        </authorList>
    </citation>
    <scope>NUCLEOTIDE SEQUENCE [LARGE SCALE GENOMIC DNA]</scope>
    <source>
        <strain evidence="22">CBS 593.65</strain>
    </source>
</reference>
<evidence type="ECO:0000256" key="13">
    <source>
        <dbReference type="ARBA" id="ARBA00023242"/>
    </source>
</evidence>
<dbReference type="EC" id="6.3.1.2" evidence="5 17"/>
<keyword evidence="10" id="KW-0805">Transcription regulation</keyword>
<accession>A0A1L9TE15</accession>
<evidence type="ECO:0000313" key="21">
    <source>
        <dbReference type="EMBL" id="OJJ57656.1"/>
    </source>
</evidence>
<evidence type="ECO:0000256" key="15">
    <source>
        <dbReference type="PROSITE-ProRule" id="PRU01330"/>
    </source>
</evidence>
<name>A0A1L9TE15_9EURO</name>
<dbReference type="AlphaFoldDB" id="A0A1L9TE15"/>
<dbReference type="Pfam" id="PF00120">
    <property type="entry name" value="Gln-synt_C"/>
    <property type="match status" value="1"/>
</dbReference>
<dbReference type="RefSeq" id="XP_040701462.1">
    <property type="nucleotide sequence ID" value="XM_040849645.1"/>
</dbReference>
<dbReference type="VEuPathDB" id="FungiDB:ASPSYDRAFT_59126"/>
<comment type="subcellular location">
    <subcellularLocation>
        <location evidence="1">Nucleus</location>
    </subcellularLocation>
</comment>
<evidence type="ECO:0000259" key="20">
    <source>
        <dbReference type="PROSITE" id="PS51987"/>
    </source>
</evidence>
<dbReference type="PROSITE" id="PS00181">
    <property type="entry name" value="GLNA_ATP"/>
    <property type="match status" value="1"/>
</dbReference>
<dbReference type="GO" id="GO:0006542">
    <property type="term" value="P:glutamine biosynthetic process"/>
    <property type="evidence" value="ECO:0007669"/>
    <property type="project" value="InterPro"/>
</dbReference>
<dbReference type="PANTHER" id="PTHR20852">
    <property type="entry name" value="GLUTAMINE SYNTHETASE"/>
    <property type="match status" value="1"/>
</dbReference>
<dbReference type="Proteomes" id="UP000184356">
    <property type="component" value="Unassembled WGS sequence"/>
</dbReference>
<dbReference type="InterPro" id="IPR019680">
    <property type="entry name" value="Mediator_Med1"/>
</dbReference>
<dbReference type="GO" id="GO:0045944">
    <property type="term" value="P:positive regulation of transcription by RNA polymerase II"/>
    <property type="evidence" value="ECO:0007669"/>
    <property type="project" value="UniProtKB-ARBA"/>
</dbReference>
<dbReference type="InterPro" id="IPR050292">
    <property type="entry name" value="Glutamine_Synthetase"/>
</dbReference>
<dbReference type="Pfam" id="PF03951">
    <property type="entry name" value="Gln-synt_N"/>
    <property type="match status" value="1"/>
</dbReference>
<dbReference type="InterPro" id="IPR027302">
    <property type="entry name" value="Gln_synth_N_conserv_site"/>
</dbReference>
<dbReference type="STRING" id="1036612.A0A1L9TE15"/>
<evidence type="ECO:0000259" key="19">
    <source>
        <dbReference type="PROSITE" id="PS51986"/>
    </source>
</evidence>
<feature type="compositionally biased region" description="Polar residues" evidence="18">
    <location>
        <begin position="29"/>
        <end position="43"/>
    </location>
</feature>